<reference evidence="1" key="1">
    <citation type="journal article" date="2022" name="Plant J.">
        <title>Strategies of tolerance reflected in two North American maple genomes.</title>
        <authorList>
            <person name="McEvoy S.L."/>
            <person name="Sezen U.U."/>
            <person name="Trouern-Trend A."/>
            <person name="McMahon S.M."/>
            <person name="Schaberg P.G."/>
            <person name="Yang J."/>
            <person name="Wegrzyn J.L."/>
            <person name="Swenson N.G."/>
        </authorList>
    </citation>
    <scope>NUCLEOTIDE SEQUENCE</scope>
    <source>
        <strain evidence="1">NS2018</strain>
    </source>
</reference>
<evidence type="ECO:0000313" key="2">
    <source>
        <dbReference type="Proteomes" id="UP001168877"/>
    </source>
</evidence>
<comment type="caution">
    <text evidence="1">The sequence shown here is derived from an EMBL/GenBank/DDBJ whole genome shotgun (WGS) entry which is preliminary data.</text>
</comment>
<proteinExistence type="predicted"/>
<evidence type="ECO:0000313" key="1">
    <source>
        <dbReference type="EMBL" id="KAK0584950.1"/>
    </source>
</evidence>
<name>A0AA39VLF7_ACESA</name>
<dbReference type="Proteomes" id="UP001168877">
    <property type="component" value="Unassembled WGS sequence"/>
</dbReference>
<reference evidence="1" key="2">
    <citation type="submission" date="2023-06" db="EMBL/GenBank/DDBJ databases">
        <authorList>
            <person name="Swenson N.G."/>
            <person name="Wegrzyn J.L."/>
            <person name="Mcevoy S.L."/>
        </authorList>
    </citation>
    <scope>NUCLEOTIDE SEQUENCE</scope>
    <source>
        <strain evidence="1">NS2018</strain>
        <tissue evidence="1">Leaf</tissue>
    </source>
</reference>
<keyword evidence="2" id="KW-1185">Reference proteome</keyword>
<dbReference type="AlphaFoldDB" id="A0AA39VLF7"/>
<organism evidence="1 2">
    <name type="scientific">Acer saccharum</name>
    <name type="common">Sugar maple</name>
    <dbReference type="NCBI Taxonomy" id="4024"/>
    <lineage>
        <taxon>Eukaryota</taxon>
        <taxon>Viridiplantae</taxon>
        <taxon>Streptophyta</taxon>
        <taxon>Embryophyta</taxon>
        <taxon>Tracheophyta</taxon>
        <taxon>Spermatophyta</taxon>
        <taxon>Magnoliopsida</taxon>
        <taxon>eudicotyledons</taxon>
        <taxon>Gunneridae</taxon>
        <taxon>Pentapetalae</taxon>
        <taxon>rosids</taxon>
        <taxon>malvids</taxon>
        <taxon>Sapindales</taxon>
        <taxon>Sapindaceae</taxon>
        <taxon>Hippocastanoideae</taxon>
        <taxon>Acereae</taxon>
        <taxon>Acer</taxon>
    </lineage>
</organism>
<gene>
    <name evidence="1" type="ORF">LWI29_021285</name>
</gene>
<dbReference type="EMBL" id="JAUESC010000383">
    <property type="protein sequence ID" value="KAK0584950.1"/>
    <property type="molecule type" value="Genomic_DNA"/>
</dbReference>
<sequence length="112" mass="11863">MNQNPIETRQSDNVVHDSYEAVDRDAPHTIPRVDCELEQPLDDRFDIGDGHEQHHTSGRCTTCWSRGAAVEVLAIAGAVEDLAVVTGAVEDLAGAVEDLGAGVGAVELLGCL</sequence>
<accession>A0AA39VLF7</accession>
<protein>
    <submittedName>
        <fullName evidence="1">Uncharacterized protein</fullName>
    </submittedName>
</protein>